<sequence>MYLEGARLHSADTDVVGMVRVYGAVDIAVERGGKFSVEHCMDVVLRKVVRQMHRRGFHSFVWLPRGKLLVVVRIM</sequence>
<name>A0A0M3HP99_ASCLU</name>
<dbReference type="AlphaFoldDB" id="A0A0M3HP99"/>
<organism evidence="1 2">
    <name type="scientific">Ascaris lumbricoides</name>
    <name type="common">Giant roundworm</name>
    <dbReference type="NCBI Taxonomy" id="6252"/>
    <lineage>
        <taxon>Eukaryota</taxon>
        <taxon>Metazoa</taxon>
        <taxon>Ecdysozoa</taxon>
        <taxon>Nematoda</taxon>
        <taxon>Chromadorea</taxon>
        <taxon>Rhabditida</taxon>
        <taxon>Spirurina</taxon>
        <taxon>Ascaridomorpha</taxon>
        <taxon>Ascaridoidea</taxon>
        <taxon>Ascarididae</taxon>
        <taxon>Ascaris</taxon>
    </lineage>
</organism>
<reference evidence="2" key="1">
    <citation type="submission" date="2017-02" db="UniProtKB">
        <authorList>
            <consortium name="WormBaseParasite"/>
        </authorList>
    </citation>
    <scope>IDENTIFICATION</scope>
</reference>
<keyword evidence="1" id="KW-1185">Reference proteome</keyword>
<protein>
    <submittedName>
        <fullName evidence="2">Phosphorylase b kinase regulatory subunit</fullName>
    </submittedName>
</protein>
<proteinExistence type="predicted"/>
<evidence type="ECO:0000313" key="1">
    <source>
        <dbReference type="Proteomes" id="UP000036681"/>
    </source>
</evidence>
<evidence type="ECO:0000313" key="2">
    <source>
        <dbReference type="WBParaSite" id="ALUE_0000368201-mRNA-1"/>
    </source>
</evidence>
<accession>A0A0M3HP99</accession>
<dbReference type="Proteomes" id="UP000036681">
    <property type="component" value="Unplaced"/>
</dbReference>
<dbReference type="WBParaSite" id="ALUE_0000368201-mRNA-1">
    <property type="protein sequence ID" value="ALUE_0000368201-mRNA-1"/>
    <property type="gene ID" value="ALUE_0000368201"/>
</dbReference>